<gene>
    <name evidence="3" type="ORF">A9C19_01645</name>
</gene>
<organism evidence="3 4">
    <name type="scientific">Bacillus weihaiensis</name>
    <dbReference type="NCBI Taxonomy" id="1547283"/>
    <lineage>
        <taxon>Bacteria</taxon>
        <taxon>Bacillati</taxon>
        <taxon>Bacillota</taxon>
        <taxon>Bacilli</taxon>
        <taxon>Bacillales</taxon>
        <taxon>Bacillaceae</taxon>
        <taxon>Bacillus</taxon>
    </lineage>
</organism>
<evidence type="ECO:0000259" key="1">
    <source>
        <dbReference type="PROSITE" id="PS51781"/>
    </source>
</evidence>
<feature type="domain" description="PA14" evidence="2">
    <location>
        <begin position="629"/>
        <end position="773"/>
    </location>
</feature>
<evidence type="ECO:0000313" key="4">
    <source>
        <dbReference type="Proteomes" id="UP000181936"/>
    </source>
</evidence>
<dbReference type="InterPro" id="IPR003646">
    <property type="entry name" value="SH3-like_bac-type"/>
</dbReference>
<dbReference type="Gene3D" id="2.30.30.40">
    <property type="entry name" value="SH3 Domains"/>
    <property type="match status" value="1"/>
</dbReference>
<protein>
    <recommendedName>
        <fullName evidence="5">Beta-N-acetylglucosaminidase</fullName>
    </recommendedName>
</protein>
<dbReference type="SUPFAM" id="SSF56988">
    <property type="entry name" value="Anthrax protective antigen"/>
    <property type="match status" value="10"/>
</dbReference>
<dbReference type="STRING" id="1547283.A9C19_01645"/>
<dbReference type="Pfam" id="PF07691">
    <property type="entry name" value="PA14"/>
    <property type="match status" value="10"/>
</dbReference>
<reference evidence="3 4" key="1">
    <citation type="journal article" date="2016" name="Sci. Rep.">
        <title>Complete genome sequence and transcriptomic analysis of a novel marine strain Bacillus weihaiensis reveals the mechanism of brown algae degradation.</title>
        <authorList>
            <person name="Zhu Y."/>
            <person name="Chen P."/>
            <person name="Bao Y."/>
            <person name="Men Y."/>
            <person name="Zeng Y."/>
            <person name="Yang J."/>
            <person name="Sun J."/>
            <person name="Sun Y."/>
        </authorList>
    </citation>
    <scope>NUCLEOTIDE SEQUENCE [LARGE SCALE GENOMIC DNA]</scope>
    <source>
        <strain evidence="3 4">Alg07</strain>
    </source>
</reference>
<dbReference type="InterPro" id="IPR011658">
    <property type="entry name" value="PA14_dom"/>
</dbReference>
<feature type="domain" description="PA14" evidence="2">
    <location>
        <begin position="1392"/>
        <end position="1535"/>
    </location>
</feature>
<dbReference type="SMART" id="SM00758">
    <property type="entry name" value="PA14"/>
    <property type="match status" value="5"/>
</dbReference>
<dbReference type="KEGG" id="bwh:A9C19_01645"/>
<dbReference type="Gene3D" id="1.10.530.10">
    <property type="match status" value="1"/>
</dbReference>
<dbReference type="Pfam" id="PF01832">
    <property type="entry name" value="Glucosaminidase"/>
    <property type="match status" value="1"/>
</dbReference>
<dbReference type="PROSITE" id="PS51820">
    <property type="entry name" value="PA14"/>
    <property type="match status" value="6"/>
</dbReference>
<dbReference type="InterPro" id="IPR037524">
    <property type="entry name" value="PA14/GLEYA"/>
</dbReference>
<feature type="domain" description="PA14" evidence="2">
    <location>
        <begin position="867"/>
        <end position="1018"/>
    </location>
</feature>
<feature type="domain" description="PA14" evidence="2">
    <location>
        <begin position="1252"/>
        <end position="1400"/>
    </location>
</feature>
<keyword evidence="4" id="KW-1185">Reference proteome</keyword>
<sequence length="1856" mass="208614">MQKIEEVNYNWGKSSPSSNIPVDNFSAKFDQSRSFSPGDYFIQTLADDSIRVKVDGQYKINRWDHSSGDIDQALWTNVSSGYHTIETTYYENTGDAAVFSHVVPFGEWIGYYYSNKWVLGKPESAKVIKPSNEAGSLSEDFGSGSPVPGKVPTDNFSTKYVTAKRLPAGDYVLRAKADDGIRVYVDGEMVIDRWTESGFKEDAVKISIKDQVNKGSDKDVHWIEVRYLEVGKDAKVAFDIEPYQEIIDTSEWIGEIYPNKNLTGNPVILGGKGAQTPLKELDFNWRSDSPHRLSPADNFSARFTKTIDVTEESMYQIQTWADDGFRVFVDGEKVIDSWRDGSARLEEANLPLSKGKHKIVVEYYESIKDASLKVKINKKETFTQKTLNVSYNWGKGSPSATIPTDYFSAIFDQSRTLTSGDYFIHAVADDRVKVAVNGSNVIDQWENSSGEMEKAILPNIKAGSYDIKTYFYENTGDAAVFSHVVPFGEWIGYYYSNKWVLGKPESAKVIKPSNEAGSLSQDFGSGSPVPGKVPTDNFSTKYVTAKRLPAGDYVLRAKADDGIRVYVDGEMVIDRWTESGFKEDAVKISIKDQVNKGSDKDVHWIEVRYLEVGKDAKVAFDIEPYQETIDTSEWIGEIYPNKNLTGNPVILGGKGAQTPLKELDFNWRSDSPHRLSPADNFSARFTKTIDVTEESMYQIQTWADDGFRVFVDGEKVIDSWRDGSARLEEANLPLSKGKHKIVVEYYESIKDASLKVKINKKETFTQKTLNVSYNWGKGSPSATIPTDYFSAIFDQSRTLTSGDYFIHAVADDRVKVAVNGSNVIDQWENSSGEMEKAILPNIKAGSYDIKTYFYENTGDAAVFSHVVPFGEWIGYYYSNKWVLGKPESAKVIKPSNEAGSLSEDFGSGSPVPGKVPTDNFSTKYVTAKRLPAGDYVLRAKADDGIRVYVDGEMVIDRWTDGNYTEDAVKVTIKDQQDNTANKDIHWIEVRYLNNTGTAKFDFVIEPYKEVLNTDQWVGEIYPTKNLTGIPVILGGNGSQTPIYDIDFNWQLNSPHALIPADNFSARFTKTLNLSKEGTYKLKTSFDDGVRAYVDNKLVIDQWKDGSERVEETYIPLLAGKHVIVVEYYDSAKDARLKVDVEKYSDSLLYYEKVQNVSYNWKAGSPSSIIPSDNFTALFDQSREFDAGNYFIQTLADDTVRVEVDGQDKINQKIDSSGSISRALWTNVSKGYHSIKTHYSESTGDAALYSHVVPLNDWVAYYYQNEWVLGKPEGSKVLSSGNNGRLYEDFGSGSPIPNIISNDNFSARYVTAKQLPAGDYVFRTKADDGIRVYVDGEMVLDRWTESGFKDDDIKVTIKDNSTTKDIHWIEVRYLEKIGDSKIDFQIQPYSEVIQTENWVGEIYSNKTLSGIPVILGGNGTSNQITNLDFSWGLNSPHRLIPSDNFSARFTKRVNLGAGTYILKTTVDDGVRIFVNGNKVVDSWQNGSERLLETNVILNSGKHEIVVEYFESEKDATLKFELINITSQNGKFVSSINLPLYRSFEELSNFYIHLPFYNSSYTRLDELGYGELVYILEEKQYGARVQTVDGNIGWVHKDYLENNLGEDYWLVKEGRNFRDNPGTSGTTVIGSVSAGEKVKLLEHKSVGGTYSEWYRIETQSGQRGWIWGAISTDGNQGYNLIKYEFDQVGKTVNKLTPFTPINTVSNVTADQINRYIDSKTNGKQTSMTGMGQAYIEAQKQSGLNAIYLLAHSGLETGWGTSGIVKDKYNYYGIGAIDSKPAEGAYNYSTKEGGIIAGAIWISNNYVVRAWDKDDRIPYYQPTLDNMRNDNSWHQYAADEAWAVKIAYNSHDFYQFINK</sequence>
<feature type="domain" description="PA14" evidence="2">
    <location>
        <begin position="247"/>
        <end position="391"/>
    </location>
</feature>
<accession>A0A1L3MMH6</accession>
<dbReference type="Proteomes" id="UP000181936">
    <property type="component" value="Chromosome"/>
</dbReference>
<dbReference type="SMART" id="SM00047">
    <property type="entry name" value="LYZ2"/>
    <property type="match status" value="1"/>
</dbReference>
<name>A0A1L3MMH6_9BACI</name>
<dbReference type="InterPro" id="IPR002901">
    <property type="entry name" value="MGlyc_endo_b_GlcNAc-like_dom"/>
</dbReference>
<dbReference type="GO" id="GO:0004040">
    <property type="term" value="F:amidase activity"/>
    <property type="evidence" value="ECO:0007669"/>
    <property type="project" value="InterPro"/>
</dbReference>
<dbReference type="EMBL" id="CP016020">
    <property type="protein sequence ID" value="APH03558.1"/>
    <property type="molecule type" value="Genomic_DNA"/>
</dbReference>
<dbReference type="Pfam" id="PF08239">
    <property type="entry name" value="SH3_3"/>
    <property type="match status" value="1"/>
</dbReference>
<evidence type="ECO:0000313" key="3">
    <source>
        <dbReference type="EMBL" id="APH03558.1"/>
    </source>
</evidence>
<dbReference type="Gene3D" id="3.90.182.10">
    <property type="entry name" value="Toxin - Anthrax Protective Antigen,domain 1"/>
    <property type="match status" value="5"/>
</dbReference>
<feature type="domain" description="PA14" evidence="2">
    <location>
        <begin position="1011"/>
        <end position="1157"/>
    </location>
</feature>
<proteinExistence type="predicted"/>
<evidence type="ECO:0008006" key="5">
    <source>
        <dbReference type="Google" id="ProtNLM"/>
    </source>
</evidence>
<dbReference type="RefSeq" id="WP_072578348.1">
    <property type="nucleotide sequence ID" value="NZ_CP016020.1"/>
</dbReference>
<dbReference type="PROSITE" id="PS51781">
    <property type="entry name" value="SH3B"/>
    <property type="match status" value="1"/>
</dbReference>
<dbReference type="OrthoDB" id="9816557at2"/>
<feature type="domain" description="SH3b" evidence="1">
    <location>
        <begin position="1604"/>
        <end position="1673"/>
    </location>
</feature>
<evidence type="ECO:0000259" key="2">
    <source>
        <dbReference type="PROSITE" id="PS51820"/>
    </source>
</evidence>